<dbReference type="PANTHER" id="PTHR12748:SF0">
    <property type="entry name" value="ORIGIN RECOGNITION COMPLEX SUBUNIT 3"/>
    <property type="match status" value="1"/>
</dbReference>
<dbReference type="AlphaFoldDB" id="A0AAD8HKR3"/>
<reference evidence="1" key="1">
    <citation type="submission" date="2023-02" db="EMBL/GenBank/DDBJ databases">
        <title>Genome of toxic invasive species Heracleum sosnowskyi carries increased number of genes despite the absence of recent whole-genome duplications.</title>
        <authorList>
            <person name="Schelkunov M."/>
            <person name="Shtratnikova V."/>
            <person name="Makarenko M."/>
            <person name="Klepikova A."/>
            <person name="Omelchenko D."/>
            <person name="Novikova G."/>
            <person name="Obukhova E."/>
            <person name="Bogdanov V."/>
            <person name="Penin A."/>
            <person name="Logacheva M."/>
        </authorList>
    </citation>
    <scope>NUCLEOTIDE SEQUENCE</scope>
    <source>
        <strain evidence="1">Hsosn_3</strain>
        <tissue evidence="1">Leaf</tissue>
    </source>
</reference>
<dbReference type="EMBL" id="JAUIZM010000008">
    <property type="protein sequence ID" value="KAK1368961.1"/>
    <property type="molecule type" value="Genomic_DNA"/>
</dbReference>
<sequence length="156" mass="17807">MLDLYCEALDPDLWETRASDLHSVSDNSLKVPANNQIVVGEQNNLHMGGFICQAIRKIQEKVKELQSLSNIDDSKNVNQELTNISRRHTTRNYTNAERDAQVLHEKAAALIGSMVRDYMQPMECIPFHEILCFKNVDKLQSVGLNFCLFSCSIFFK</sequence>
<reference evidence="1" key="2">
    <citation type="submission" date="2023-05" db="EMBL/GenBank/DDBJ databases">
        <authorList>
            <person name="Schelkunov M.I."/>
        </authorList>
    </citation>
    <scope>NUCLEOTIDE SEQUENCE</scope>
    <source>
        <strain evidence="1">Hsosn_3</strain>
        <tissue evidence="1">Leaf</tissue>
    </source>
</reference>
<evidence type="ECO:0000313" key="1">
    <source>
        <dbReference type="EMBL" id="KAK1368961.1"/>
    </source>
</evidence>
<evidence type="ECO:0000313" key="2">
    <source>
        <dbReference type="Proteomes" id="UP001237642"/>
    </source>
</evidence>
<proteinExistence type="predicted"/>
<dbReference type="InterPro" id="IPR020795">
    <property type="entry name" value="ORC3"/>
</dbReference>
<gene>
    <name evidence="1" type="ORF">POM88_035053</name>
</gene>
<dbReference type="GO" id="GO:0005664">
    <property type="term" value="C:nuclear origin of replication recognition complex"/>
    <property type="evidence" value="ECO:0007669"/>
    <property type="project" value="InterPro"/>
</dbReference>
<dbReference type="GO" id="GO:0006270">
    <property type="term" value="P:DNA replication initiation"/>
    <property type="evidence" value="ECO:0007669"/>
    <property type="project" value="TreeGrafter"/>
</dbReference>
<dbReference type="GO" id="GO:0031261">
    <property type="term" value="C:DNA replication preinitiation complex"/>
    <property type="evidence" value="ECO:0007669"/>
    <property type="project" value="TreeGrafter"/>
</dbReference>
<protein>
    <submittedName>
        <fullName evidence="1">Uncharacterized protein</fullName>
    </submittedName>
</protein>
<comment type="caution">
    <text evidence="1">The sequence shown here is derived from an EMBL/GenBank/DDBJ whole genome shotgun (WGS) entry which is preliminary data.</text>
</comment>
<accession>A0AAD8HKR3</accession>
<dbReference type="GO" id="GO:0005656">
    <property type="term" value="C:nuclear pre-replicative complex"/>
    <property type="evidence" value="ECO:0007669"/>
    <property type="project" value="TreeGrafter"/>
</dbReference>
<dbReference type="Proteomes" id="UP001237642">
    <property type="component" value="Unassembled WGS sequence"/>
</dbReference>
<dbReference type="GO" id="GO:0003688">
    <property type="term" value="F:DNA replication origin binding"/>
    <property type="evidence" value="ECO:0007669"/>
    <property type="project" value="TreeGrafter"/>
</dbReference>
<name>A0AAD8HKR3_9APIA</name>
<dbReference type="PANTHER" id="PTHR12748">
    <property type="entry name" value="ORIGIN RECOGNITION COMPLEX SUBUNIT 3"/>
    <property type="match status" value="1"/>
</dbReference>
<organism evidence="1 2">
    <name type="scientific">Heracleum sosnowskyi</name>
    <dbReference type="NCBI Taxonomy" id="360622"/>
    <lineage>
        <taxon>Eukaryota</taxon>
        <taxon>Viridiplantae</taxon>
        <taxon>Streptophyta</taxon>
        <taxon>Embryophyta</taxon>
        <taxon>Tracheophyta</taxon>
        <taxon>Spermatophyta</taxon>
        <taxon>Magnoliopsida</taxon>
        <taxon>eudicotyledons</taxon>
        <taxon>Gunneridae</taxon>
        <taxon>Pentapetalae</taxon>
        <taxon>asterids</taxon>
        <taxon>campanulids</taxon>
        <taxon>Apiales</taxon>
        <taxon>Apiaceae</taxon>
        <taxon>Apioideae</taxon>
        <taxon>apioid superclade</taxon>
        <taxon>Tordylieae</taxon>
        <taxon>Tordyliinae</taxon>
        <taxon>Heracleum</taxon>
    </lineage>
</organism>
<keyword evidence="2" id="KW-1185">Reference proteome</keyword>